<keyword evidence="1" id="KW-0472">Membrane</keyword>
<evidence type="ECO:0000313" key="2">
    <source>
        <dbReference type="EMBL" id="APT86986.1"/>
    </source>
</evidence>
<name>A0A1L7CM95_CORFL</name>
<reference evidence="3 5" key="2">
    <citation type="submission" date="2019-06" db="EMBL/GenBank/DDBJ databases">
        <title>Whole genome shotgun sequence of Corynebacterium flavescens NBRC 14136.</title>
        <authorList>
            <person name="Hosoyama A."/>
            <person name="Uohara A."/>
            <person name="Ohji S."/>
            <person name="Ichikawa N."/>
        </authorList>
    </citation>
    <scope>NUCLEOTIDE SEQUENCE [LARGE SCALE GENOMIC DNA]</scope>
    <source>
        <strain evidence="3 5">NBRC 14136</strain>
    </source>
</reference>
<keyword evidence="1" id="KW-1133">Transmembrane helix</keyword>
<proteinExistence type="predicted"/>
<accession>A0A1L7CM95</accession>
<keyword evidence="4" id="KW-1185">Reference proteome</keyword>
<sequence>MSKGNSGGGGCAVAIVGIIFIGILLWILAAALWVLGVLIMIVAVLGGIAMIYAAWSSYRDYRESKLTEAEVEAMVEDCVRDLLGVESQWANAVITKGIGTPLELEFTLQPGLAEQQRREIDSMIIMLNNASDTEQRLETVSKAEALRIKVEGMLAHG</sequence>
<dbReference type="STRING" id="28028.CFLV_07165"/>
<dbReference type="EMBL" id="BJNB01000002">
    <property type="protein sequence ID" value="GEB96815.1"/>
    <property type="molecule type" value="Genomic_DNA"/>
</dbReference>
<evidence type="ECO:0000313" key="3">
    <source>
        <dbReference type="EMBL" id="GEB96815.1"/>
    </source>
</evidence>
<dbReference type="RefSeq" id="WP_075729937.1">
    <property type="nucleotide sequence ID" value="NZ_BJNB01000002.1"/>
</dbReference>
<dbReference type="GeneID" id="82880495"/>
<evidence type="ECO:0000313" key="5">
    <source>
        <dbReference type="Proteomes" id="UP000315353"/>
    </source>
</evidence>
<feature type="transmembrane region" description="Helical" evidence="1">
    <location>
        <begin position="7"/>
        <end position="27"/>
    </location>
</feature>
<keyword evidence="1" id="KW-0812">Transmembrane</keyword>
<evidence type="ECO:0000313" key="4">
    <source>
        <dbReference type="Proteomes" id="UP000185479"/>
    </source>
</evidence>
<dbReference type="KEGG" id="cfc:CFLV_07165"/>
<organism evidence="2 4">
    <name type="scientific">Corynebacterium flavescens</name>
    <dbReference type="NCBI Taxonomy" id="28028"/>
    <lineage>
        <taxon>Bacteria</taxon>
        <taxon>Bacillati</taxon>
        <taxon>Actinomycetota</taxon>
        <taxon>Actinomycetes</taxon>
        <taxon>Mycobacteriales</taxon>
        <taxon>Corynebacteriaceae</taxon>
        <taxon>Corynebacterium</taxon>
    </lineage>
</organism>
<dbReference type="Proteomes" id="UP000185479">
    <property type="component" value="Chromosome"/>
</dbReference>
<feature type="transmembrane region" description="Helical" evidence="1">
    <location>
        <begin position="33"/>
        <end position="55"/>
    </location>
</feature>
<dbReference type="Proteomes" id="UP000315353">
    <property type="component" value="Unassembled WGS sequence"/>
</dbReference>
<protein>
    <submittedName>
        <fullName evidence="2">Uncharacterized protein</fullName>
    </submittedName>
</protein>
<dbReference type="AlphaFoldDB" id="A0A1L7CM95"/>
<gene>
    <name evidence="3" type="ORF">CFL01nite_03100</name>
    <name evidence="2" type="ORF">CFLV_07165</name>
</gene>
<reference evidence="2 4" key="1">
    <citation type="submission" date="2014-08" db="EMBL/GenBank/DDBJ databases">
        <title>Complete genome sequence of Corynebacterium flavescens OJ8(T)(=DSM 20296(T)), isolated from cheese.</title>
        <authorList>
            <person name="Ruckert C."/>
            <person name="Albersmeier A."/>
            <person name="Winkler A."/>
            <person name="Kalinowski J."/>
        </authorList>
    </citation>
    <scope>NUCLEOTIDE SEQUENCE [LARGE SCALE GENOMIC DNA]</scope>
    <source>
        <strain evidence="2 4">OJ8</strain>
    </source>
</reference>
<dbReference type="EMBL" id="CP009246">
    <property type="protein sequence ID" value="APT86986.1"/>
    <property type="molecule type" value="Genomic_DNA"/>
</dbReference>
<evidence type="ECO:0000256" key="1">
    <source>
        <dbReference type="SAM" id="Phobius"/>
    </source>
</evidence>